<sequence length="164" mass="17998">MPRWRWERDGNAQVATPCGVLAMWRWERDSNAEMAMPRWRRHVAMGVGWQRRGGDGIGSGIGKRRWPRARDRDRKAEVAMGTTLRTCQTSHVAHFPHDHVAYLPHHLVPRGKYGGGDAEVTTPSRPRDGVLAPSSSRTGKCGGGDVEVATGVASTPHGKCGLTI</sequence>
<dbReference type="Proteomes" id="UP000265515">
    <property type="component" value="Unassembled WGS sequence"/>
</dbReference>
<proteinExistence type="predicted"/>
<evidence type="ECO:0000313" key="3">
    <source>
        <dbReference type="Proteomes" id="UP000265515"/>
    </source>
</evidence>
<dbReference type="EMBL" id="BFEA01000125">
    <property type="protein sequence ID" value="GBG70102.1"/>
    <property type="molecule type" value="Genomic_DNA"/>
</dbReference>
<protein>
    <submittedName>
        <fullName evidence="2">Uncharacterized protein</fullName>
    </submittedName>
</protein>
<feature type="region of interest" description="Disordered" evidence="1">
    <location>
        <begin position="54"/>
        <end position="74"/>
    </location>
</feature>
<name>A0A388KJ74_CHABU</name>
<reference evidence="2 3" key="1">
    <citation type="journal article" date="2018" name="Cell">
        <title>The Chara Genome: Secondary Complexity and Implications for Plant Terrestrialization.</title>
        <authorList>
            <person name="Nishiyama T."/>
            <person name="Sakayama H."/>
            <person name="Vries J.D."/>
            <person name="Buschmann H."/>
            <person name="Saint-Marcoux D."/>
            <person name="Ullrich K.K."/>
            <person name="Haas F.B."/>
            <person name="Vanderstraeten L."/>
            <person name="Becker D."/>
            <person name="Lang D."/>
            <person name="Vosolsobe S."/>
            <person name="Rombauts S."/>
            <person name="Wilhelmsson P.K.I."/>
            <person name="Janitza P."/>
            <person name="Kern R."/>
            <person name="Heyl A."/>
            <person name="Rumpler F."/>
            <person name="Villalobos L.I.A.C."/>
            <person name="Clay J.M."/>
            <person name="Skokan R."/>
            <person name="Toyoda A."/>
            <person name="Suzuki Y."/>
            <person name="Kagoshima H."/>
            <person name="Schijlen E."/>
            <person name="Tajeshwar N."/>
            <person name="Catarino B."/>
            <person name="Hetherington A.J."/>
            <person name="Saltykova A."/>
            <person name="Bonnot C."/>
            <person name="Breuninger H."/>
            <person name="Symeonidi A."/>
            <person name="Radhakrishnan G.V."/>
            <person name="Van Nieuwerburgh F."/>
            <person name="Deforce D."/>
            <person name="Chang C."/>
            <person name="Karol K.G."/>
            <person name="Hedrich R."/>
            <person name="Ulvskov P."/>
            <person name="Glockner G."/>
            <person name="Delwiche C.F."/>
            <person name="Petrasek J."/>
            <person name="Van de Peer Y."/>
            <person name="Friml J."/>
            <person name="Beilby M."/>
            <person name="Dolan L."/>
            <person name="Kohara Y."/>
            <person name="Sugano S."/>
            <person name="Fujiyama A."/>
            <person name="Delaux P.-M."/>
            <person name="Quint M."/>
            <person name="TheiBen G."/>
            <person name="Hagemann M."/>
            <person name="Harholt J."/>
            <person name="Dunand C."/>
            <person name="Zachgo S."/>
            <person name="Langdale J."/>
            <person name="Maumus F."/>
            <person name="Straeten D.V.D."/>
            <person name="Gould S.B."/>
            <person name="Rensing S.A."/>
        </authorList>
    </citation>
    <scope>NUCLEOTIDE SEQUENCE [LARGE SCALE GENOMIC DNA]</scope>
    <source>
        <strain evidence="2 3">S276</strain>
    </source>
</reference>
<dbReference type="AlphaFoldDB" id="A0A388KJ74"/>
<organism evidence="2 3">
    <name type="scientific">Chara braunii</name>
    <name type="common">Braun's stonewort</name>
    <dbReference type="NCBI Taxonomy" id="69332"/>
    <lineage>
        <taxon>Eukaryota</taxon>
        <taxon>Viridiplantae</taxon>
        <taxon>Streptophyta</taxon>
        <taxon>Charophyceae</taxon>
        <taxon>Charales</taxon>
        <taxon>Characeae</taxon>
        <taxon>Chara</taxon>
    </lineage>
</organism>
<comment type="caution">
    <text evidence="2">The sequence shown here is derived from an EMBL/GenBank/DDBJ whole genome shotgun (WGS) entry which is preliminary data.</text>
</comment>
<evidence type="ECO:0000256" key="1">
    <source>
        <dbReference type="SAM" id="MobiDB-lite"/>
    </source>
</evidence>
<keyword evidence="3" id="KW-1185">Reference proteome</keyword>
<feature type="region of interest" description="Disordered" evidence="1">
    <location>
        <begin position="113"/>
        <end position="143"/>
    </location>
</feature>
<dbReference type="Gramene" id="GBG70102">
    <property type="protein sequence ID" value="GBG70102"/>
    <property type="gene ID" value="CBR_g5733"/>
</dbReference>
<evidence type="ECO:0000313" key="2">
    <source>
        <dbReference type="EMBL" id="GBG70102.1"/>
    </source>
</evidence>
<accession>A0A388KJ74</accession>
<gene>
    <name evidence="2" type="ORF">CBR_g5733</name>
</gene>